<gene>
    <name evidence="3" type="ORF">C1SCF055_LOCUS26918</name>
</gene>
<feature type="domain" description="Reverse transcriptase Ty1/copia-type" evidence="2">
    <location>
        <begin position="754"/>
        <end position="958"/>
    </location>
</feature>
<reference evidence="3" key="1">
    <citation type="submission" date="2022-10" db="EMBL/GenBank/DDBJ databases">
        <authorList>
            <person name="Chen Y."/>
            <person name="Dougan E. K."/>
            <person name="Chan C."/>
            <person name="Rhodes N."/>
            <person name="Thang M."/>
        </authorList>
    </citation>
    <scope>NUCLEOTIDE SEQUENCE</scope>
</reference>
<organism evidence="3">
    <name type="scientific">Cladocopium goreaui</name>
    <dbReference type="NCBI Taxonomy" id="2562237"/>
    <lineage>
        <taxon>Eukaryota</taxon>
        <taxon>Sar</taxon>
        <taxon>Alveolata</taxon>
        <taxon>Dinophyceae</taxon>
        <taxon>Suessiales</taxon>
        <taxon>Symbiodiniaceae</taxon>
        <taxon>Cladocopium</taxon>
    </lineage>
</organism>
<dbReference type="Proteomes" id="UP001152797">
    <property type="component" value="Unassembled WGS sequence"/>
</dbReference>
<feature type="region of interest" description="Disordered" evidence="1">
    <location>
        <begin position="313"/>
        <end position="334"/>
    </location>
</feature>
<evidence type="ECO:0000313" key="4">
    <source>
        <dbReference type="EMBL" id="CAL1154203.1"/>
    </source>
</evidence>
<feature type="compositionally biased region" description="Polar residues" evidence="1">
    <location>
        <begin position="547"/>
        <end position="556"/>
    </location>
</feature>
<sequence>MYTEEYDESETALVTEEWDEESWIEQLAADGDEDAVLICEYEGAMQDTLQEDESLATTLNAYTDARRRLNDRFKNQRLRGSSGSNSNAQAPAMMALSQPMDDDETMPLEFMMLPEIVEDAPAVSRPQEVNVTCHHPGFSKSDRMCQVQPSSCEVMRATARATGLAEDETIMFASHGTFGILDSGATKTVIGSQLVSDLLQNLHPSVRQNVRRCRCEVTFRFGNQGTLDSQFAMVIPIGRLGLKIAIVPGGTPLLLSNTLLRTLKATVDVANQQMHSPFLKVPIHLTLNNRGLFLVDLNEISLNARKEIPTADTFVHETPETSKQPKTKSSPIMSERCLPAGTGDSLDTFKALSPEQMDATPISFGKAHLGKTYRQMWDQEIHWVQWFVRTYESSGKLEHQKLIHYVTMMVERVELETESEFRQLPQPKVKAKAKSMPAHTVPLDPEAEEEEEAWMESMPLYVPMNVNTENIHALQHHTENIHALQHRMSGVENAVGEILLANWDTVHRGLDMIRDFSLWNEILTAVGKRPKKASGEPSAKRPKVITAQLTEPNNLSQKRRRVGDKGPEPAMSETNQRSSMLPENQPKPEIPEQQSHMQRLITRMEHPTVAPTDSEMQQAIETPVPDADDELVCDLLLSEDIEPPCVQSAEVPLAWRCEFQVPHEFEEGHPIPIEDVIMLATNQKKSRTEVRLSELTNEERAEFERAKSTEVNNWLQTGTVCKVLRDSLSPEQILRCRWIHVWKPIEDPAEQKRLGKKRKAKSRLVVLGYLDPELETIPRDSPTLNRQSRMLILQTIASLQWKLMSFDIKAAFLQGKTQENRIIGLEPVPELVKAMGLQRNEVCKLEKSAYGLIDAPYLWYKELDKTLRELSFRPSPFDPCVYLLYKPGATKPSGILGMHVDDGLCGGDKFFEEQISKLESKFPFGAKQSQSFTFTGIEMQQLPNHNIILSQEKYITKIEPIHIEPKRRTQEDLPVTEAEKLSLRAIIGSLQYAAVNTRPDLASRLSHLQSAINSARISTLTEANKILHEAKRHKDTTIKIQSIPFDQLRFIAFSDASFSSAKQPDSHTGMMIMATHADIVKNFQCPVSPISWCCKKIQKVVVSTLSAETMSMNSTLDQLSWIRLFWGWIQNPQIQWKRAKETLNELPPTYTAPTIKEPPDLAITDCKSLYDIITRTAPPNCQEYRTQLQCRAMKDLLSEGVSVRWVHTGAQVADALTKVMNTAFLRHTLSQGTYRLNDEQEILRERANSRSRVQWLQQNSLEQKN</sequence>
<feature type="region of interest" description="Disordered" evidence="1">
    <location>
        <begin position="528"/>
        <end position="594"/>
    </location>
</feature>
<evidence type="ECO:0000313" key="6">
    <source>
        <dbReference type="Proteomes" id="UP001152797"/>
    </source>
</evidence>
<evidence type="ECO:0000256" key="1">
    <source>
        <dbReference type="SAM" id="MobiDB-lite"/>
    </source>
</evidence>
<feature type="compositionally biased region" description="Polar residues" evidence="1">
    <location>
        <begin position="572"/>
        <end position="582"/>
    </location>
</feature>
<dbReference type="EMBL" id="CAMXCT030002846">
    <property type="protein sequence ID" value="CAL4788140.1"/>
    <property type="molecule type" value="Genomic_DNA"/>
</dbReference>
<keyword evidence="6" id="KW-1185">Reference proteome</keyword>
<name>A0A9P1CZQ3_9DINO</name>
<dbReference type="OrthoDB" id="1645289at2759"/>
<evidence type="ECO:0000313" key="5">
    <source>
        <dbReference type="EMBL" id="CAL4788140.1"/>
    </source>
</evidence>
<dbReference type="InterPro" id="IPR001969">
    <property type="entry name" value="Aspartic_peptidase_AS"/>
</dbReference>
<proteinExistence type="predicted"/>
<dbReference type="GO" id="GO:0006508">
    <property type="term" value="P:proteolysis"/>
    <property type="evidence" value="ECO:0007669"/>
    <property type="project" value="InterPro"/>
</dbReference>
<evidence type="ECO:0000313" key="3">
    <source>
        <dbReference type="EMBL" id="CAI4000828.1"/>
    </source>
</evidence>
<protein>
    <submittedName>
        <fullName evidence="5">Retrovirus-related Pol polyprotein from transposon RE1 (Retro element 1) (AtRE1)</fullName>
    </submittedName>
</protein>
<dbReference type="AlphaFoldDB" id="A0A9P1CZQ3"/>
<evidence type="ECO:0000259" key="2">
    <source>
        <dbReference type="Pfam" id="PF07727"/>
    </source>
</evidence>
<reference evidence="4" key="2">
    <citation type="submission" date="2024-04" db="EMBL/GenBank/DDBJ databases">
        <authorList>
            <person name="Chen Y."/>
            <person name="Shah S."/>
            <person name="Dougan E. K."/>
            <person name="Thang M."/>
            <person name="Chan C."/>
        </authorList>
    </citation>
    <scope>NUCLEOTIDE SEQUENCE [LARGE SCALE GENOMIC DNA]</scope>
</reference>
<dbReference type="GO" id="GO:0004190">
    <property type="term" value="F:aspartic-type endopeptidase activity"/>
    <property type="evidence" value="ECO:0007669"/>
    <property type="project" value="InterPro"/>
</dbReference>
<dbReference type="EMBL" id="CAMXCT020002846">
    <property type="protein sequence ID" value="CAL1154203.1"/>
    <property type="molecule type" value="Genomic_DNA"/>
</dbReference>
<dbReference type="SUPFAM" id="SSF56672">
    <property type="entry name" value="DNA/RNA polymerases"/>
    <property type="match status" value="1"/>
</dbReference>
<dbReference type="Pfam" id="PF07727">
    <property type="entry name" value="RVT_2"/>
    <property type="match status" value="1"/>
</dbReference>
<dbReference type="EMBL" id="CAMXCT010002846">
    <property type="protein sequence ID" value="CAI4000828.1"/>
    <property type="molecule type" value="Genomic_DNA"/>
</dbReference>
<feature type="compositionally biased region" description="Polar residues" evidence="1">
    <location>
        <begin position="321"/>
        <end position="332"/>
    </location>
</feature>
<dbReference type="InterPro" id="IPR013103">
    <property type="entry name" value="RVT_2"/>
</dbReference>
<accession>A0A9P1CZQ3</accession>
<dbReference type="PROSITE" id="PS00141">
    <property type="entry name" value="ASP_PROTEASE"/>
    <property type="match status" value="1"/>
</dbReference>
<comment type="caution">
    <text evidence="3">The sequence shown here is derived from an EMBL/GenBank/DDBJ whole genome shotgun (WGS) entry which is preliminary data.</text>
</comment>
<dbReference type="InterPro" id="IPR043502">
    <property type="entry name" value="DNA/RNA_pol_sf"/>
</dbReference>